<feature type="binding site" evidence="5">
    <location>
        <begin position="185"/>
        <end position="188"/>
    </location>
    <ligand>
        <name>substrate</name>
    </ligand>
</feature>
<organism evidence="8 9">
    <name type="scientific">Aurantimonas endophytica</name>
    <dbReference type="NCBI Taxonomy" id="1522175"/>
    <lineage>
        <taxon>Bacteria</taxon>
        <taxon>Pseudomonadati</taxon>
        <taxon>Pseudomonadota</taxon>
        <taxon>Alphaproteobacteria</taxon>
        <taxon>Hyphomicrobiales</taxon>
        <taxon>Aurantimonadaceae</taxon>
        <taxon>Aurantimonas</taxon>
    </lineage>
</organism>
<accession>A0A7W6MS45</accession>
<dbReference type="GO" id="GO:0102559">
    <property type="term" value="F:peptide chain release factor N(5)-glutamine methyltransferase activity"/>
    <property type="evidence" value="ECO:0007669"/>
    <property type="project" value="UniProtKB-EC"/>
</dbReference>
<keyword evidence="3 5" id="KW-0949">S-adenosyl-L-methionine</keyword>
<evidence type="ECO:0000256" key="3">
    <source>
        <dbReference type="ARBA" id="ARBA00022691"/>
    </source>
</evidence>
<dbReference type="HAMAP" id="MF_02126">
    <property type="entry name" value="RF_methyltr_PrmC"/>
    <property type="match status" value="1"/>
</dbReference>
<reference evidence="8 9" key="1">
    <citation type="submission" date="2020-08" db="EMBL/GenBank/DDBJ databases">
        <title>Genomic Encyclopedia of Type Strains, Phase IV (KMG-IV): sequencing the most valuable type-strain genomes for metagenomic binning, comparative biology and taxonomic classification.</title>
        <authorList>
            <person name="Goeker M."/>
        </authorList>
    </citation>
    <scope>NUCLEOTIDE SEQUENCE [LARGE SCALE GENOMIC DNA]</scope>
    <source>
        <strain evidence="8 9">DSM 103570</strain>
    </source>
</reference>
<dbReference type="EC" id="2.1.1.297" evidence="5"/>
<dbReference type="Pfam" id="PF17827">
    <property type="entry name" value="PrmC_N"/>
    <property type="match status" value="1"/>
</dbReference>
<dbReference type="Pfam" id="PF05175">
    <property type="entry name" value="MTS"/>
    <property type="match status" value="1"/>
</dbReference>
<keyword evidence="1 5" id="KW-0489">Methyltransferase</keyword>
<evidence type="ECO:0000256" key="1">
    <source>
        <dbReference type="ARBA" id="ARBA00022603"/>
    </source>
</evidence>
<dbReference type="InterPro" id="IPR007848">
    <property type="entry name" value="Small_mtfrase_dom"/>
</dbReference>
<evidence type="ECO:0000256" key="5">
    <source>
        <dbReference type="HAMAP-Rule" id="MF_02126"/>
    </source>
</evidence>
<dbReference type="InterPro" id="IPR029063">
    <property type="entry name" value="SAM-dependent_MTases_sf"/>
</dbReference>
<dbReference type="AlphaFoldDB" id="A0A7W6MS45"/>
<dbReference type="Gene3D" id="3.40.50.150">
    <property type="entry name" value="Vaccinia Virus protein VP39"/>
    <property type="match status" value="1"/>
</dbReference>
<feature type="domain" description="Release factor glutamine methyltransferase N-terminal" evidence="7">
    <location>
        <begin position="2"/>
        <end position="70"/>
    </location>
</feature>
<evidence type="ECO:0000256" key="4">
    <source>
        <dbReference type="ARBA" id="ARBA00048391"/>
    </source>
</evidence>
<dbReference type="NCBIfam" id="TIGR00536">
    <property type="entry name" value="hemK_fam"/>
    <property type="match status" value="1"/>
</dbReference>
<comment type="caution">
    <text evidence="5">Lacks conserved residue(s) required for the propagation of feature annotation.</text>
</comment>
<comment type="catalytic activity">
    <reaction evidence="4 5">
        <text>L-glutaminyl-[peptide chain release factor] + S-adenosyl-L-methionine = N(5)-methyl-L-glutaminyl-[peptide chain release factor] + S-adenosyl-L-homocysteine + H(+)</text>
        <dbReference type="Rhea" id="RHEA:42896"/>
        <dbReference type="Rhea" id="RHEA-COMP:10271"/>
        <dbReference type="Rhea" id="RHEA-COMP:10272"/>
        <dbReference type="ChEBI" id="CHEBI:15378"/>
        <dbReference type="ChEBI" id="CHEBI:30011"/>
        <dbReference type="ChEBI" id="CHEBI:57856"/>
        <dbReference type="ChEBI" id="CHEBI:59789"/>
        <dbReference type="ChEBI" id="CHEBI:61891"/>
        <dbReference type="EC" id="2.1.1.297"/>
    </reaction>
</comment>
<proteinExistence type="inferred from homology"/>
<dbReference type="InterPro" id="IPR050320">
    <property type="entry name" value="N5-glutamine_MTase"/>
</dbReference>
<dbReference type="Gene3D" id="1.10.8.10">
    <property type="entry name" value="DNA helicase RuvA subunit, C-terminal domain"/>
    <property type="match status" value="1"/>
</dbReference>
<dbReference type="SUPFAM" id="SSF53335">
    <property type="entry name" value="S-adenosyl-L-methionine-dependent methyltransferases"/>
    <property type="match status" value="1"/>
</dbReference>
<dbReference type="PANTHER" id="PTHR18895:SF74">
    <property type="entry name" value="MTRF1L RELEASE FACTOR GLUTAMINE METHYLTRANSFERASE"/>
    <property type="match status" value="1"/>
</dbReference>
<dbReference type="InterPro" id="IPR040758">
    <property type="entry name" value="PrmC_N"/>
</dbReference>
<dbReference type="PANTHER" id="PTHR18895">
    <property type="entry name" value="HEMK METHYLTRANSFERASE"/>
    <property type="match status" value="1"/>
</dbReference>
<dbReference type="RefSeq" id="WP_183211318.1">
    <property type="nucleotide sequence ID" value="NZ_JAAAMM010000007.1"/>
</dbReference>
<dbReference type="GO" id="GO:0003676">
    <property type="term" value="F:nucleic acid binding"/>
    <property type="evidence" value="ECO:0007669"/>
    <property type="project" value="InterPro"/>
</dbReference>
<feature type="binding site" evidence="5">
    <location>
        <position position="142"/>
    </location>
    <ligand>
        <name>S-adenosyl-L-methionine</name>
        <dbReference type="ChEBI" id="CHEBI:59789"/>
    </ligand>
</feature>
<dbReference type="Proteomes" id="UP000588647">
    <property type="component" value="Unassembled WGS sequence"/>
</dbReference>
<evidence type="ECO:0000256" key="2">
    <source>
        <dbReference type="ARBA" id="ARBA00022679"/>
    </source>
</evidence>
<dbReference type="EMBL" id="JACIEM010000007">
    <property type="protein sequence ID" value="MBB4005745.1"/>
    <property type="molecule type" value="Genomic_DNA"/>
</dbReference>
<keyword evidence="2 5" id="KW-0808">Transferase</keyword>
<comment type="caution">
    <text evidence="8">The sequence shown here is derived from an EMBL/GenBank/DDBJ whole genome shotgun (WGS) entry which is preliminary data.</text>
</comment>
<dbReference type="GO" id="GO:0032259">
    <property type="term" value="P:methylation"/>
    <property type="evidence" value="ECO:0007669"/>
    <property type="project" value="UniProtKB-KW"/>
</dbReference>
<evidence type="ECO:0000313" key="8">
    <source>
        <dbReference type="EMBL" id="MBB4005745.1"/>
    </source>
</evidence>
<evidence type="ECO:0000259" key="6">
    <source>
        <dbReference type="Pfam" id="PF05175"/>
    </source>
</evidence>
<protein>
    <recommendedName>
        <fullName evidence="5">Release factor glutamine methyltransferase</fullName>
        <shortName evidence="5">RF MTase</shortName>
        <ecNumber evidence="5">2.1.1.297</ecNumber>
    </recommendedName>
    <alternativeName>
        <fullName evidence="5">N5-glutamine methyltransferase PrmC</fullName>
    </alternativeName>
    <alternativeName>
        <fullName evidence="5">Protein-(glutamine-N5) MTase PrmC</fullName>
    </alternativeName>
    <alternativeName>
        <fullName evidence="5">Protein-glutamine N-methyltransferase PrmC</fullName>
    </alternativeName>
</protein>
<dbReference type="PROSITE" id="PS00092">
    <property type="entry name" value="N6_MTASE"/>
    <property type="match status" value="1"/>
</dbReference>
<keyword evidence="9" id="KW-1185">Reference proteome</keyword>
<sequence>MLRPAAERLRAGGAATPDLDARLLLAEAAGLPASEMHRHARLPSSPDVAESFERFLQRRLAGEPVHRILGRRAFYAHDFLLSPDTLEPRPDTEILVDEASEAVAASIEATGRCVFADIGTGTGAIAVSLLALHPAAVAVATDISEAALATARRNAEAAGVAHRMLPVRMDYLAGLAGPLDLLVSNPPYVPHHDIASLAREVREHDPLRALDGGADGLDAYHAIARSAASVVRAGGEVIVEFGIGQGASIEEIFGNEGLVFLRTAKDLGGKDRVLRFRSPGRG</sequence>
<dbReference type="CDD" id="cd02440">
    <property type="entry name" value="AdoMet_MTases"/>
    <property type="match status" value="1"/>
</dbReference>
<dbReference type="InterPro" id="IPR002052">
    <property type="entry name" value="DNA_methylase_N6_adenine_CS"/>
</dbReference>
<feature type="binding site" evidence="5">
    <location>
        <begin position="119"/>
        <end position="123"/>
    </location>
    <ligand>
        <name>S-adenosyl-L-methionine</name>
        <dbReference type="ChEBI" id="CHEBI:59789"/>
    </ligand>
</feature>
<feature type="binding site" evidence="5">
    <location>
        <position position="185"/>
    </location>
    <ligand>
        <name>S-adenosyl-L-methionine</name>
        <dbReference type="ChEBI" id="CHEBI:59789"/>
    </ligand>
</feature>
<dbReference type="InterPro" id="IPR004556">
    <property type="entry name" value="HemK-like"/>
</dbReference>
<comment type="function">
    <text evidence="5">Methylates the class 1 translation termination release factors RF1/PrfA and RF2/PrfB on the glutamine residue of the universally conserved GGQ motif.</text>
</comment>
<evidence type="ECO:0000313" key="9">
    <source>
        <dbReference type="Proteomes" id="UP000588647"/>
    </source>
</evidence>
<gene>
    <name evidence="5" type="primary">prmC</name>
    <name evidence="8" type="ORF">GGR03_004847</name>
</gene>
<dbReference type="InterPro" id="IPR019874">
    <property type="entry name" value="RF_methyltr_PrmC"/>
</dbReference>
<feature type="domain" description="Methyltransferase small" evidence="6">
    <location>
        <begin position="96"/>
        <end position="193"/>
    </location>
</feature>
<name>A0A7W6MS45_9HYPH</name>
<evidence type="ECO:0000259" key="7">
    <source>
        <dbReference type="Pfam" id="PF17827"/>
    </source>
</evidence>
<dbReference type="NCBIfam" id="TIGR03534">
    <property type="entry name" value="RF_mod_PrmC"/>
    <property type="match status" value="1"/>
</dbReference>
<comment type="similarity">
    <text evidence="5">Belongs to the protein N5-glutamine methyltransferase family. PrmC subfamily.</text>
</comment>